<dbReference type="SUPFAM" id="SSF46785">
    <property type="entry name" value="Winged helix' DNA-binding domain"/>
    <property type="match status" value="1"/>
</dbReference>
<dbReference type="EMBL" id="LR796790">
    <property type="protein sequence ID" value="CAB4166465.1"/>
    <property type="molecule type" value="Genomic_DNA"/>
</dbReference>
<accession>A0A6J5PBI9</accession>
<dbReference type="Pfam" id="PF13730">
    <property type="entry name" value="HTH_36"/>
    <property type="match status" value="1"/>
</dbReference>
<gene>
    <name evidence="1" type="ORF">UFOVP851_29</name>
</gene>
<sequence length="100" mass="11530">MKNKISSQRYFIKSFTDLLKGPITAREALIYGIVAEFEASNSPCFISRQELAKRINESEATAERAVQLLIKEGWLKSYRDGRKRYLSTSYPQADLYQDDT</sequence>
<evidence type="ECO:0000313" key="1">
    <source>
        <dbReference type="EMBL" id="CAB4166465.1"/>
    </source>
</evidence>
<dbReference type="InterPro" id="IPR036388">
    <property type="entry name" value="WH-like_DNA-bd_sf"/>
</dbReference>
<dbReference type="InterPro" id="IPR036390">
    <property type="entry name" value="WH_DNA-bd_sf"/>
</dbReference>
<reference evidence="1" key="1">
    <citation type="submission" date="2020-04" db="EMBL/GenBank/DDBJ databases">
        <authorList>
            <person name="Chiriac C."/>
            <person name="Salcher M."/>
            <person name="Ghai R."/>
            <person name="Kavagutti S V."/>
        </authorList>
    </citation>
    <scope>NUCLEOTIDE SEQUENCE</scope>
</reference>
<name>A0A6J5PBI9_9CAUD</name>
<protein>
    <submittedName>
        <fullName evidence="1">Helix-turn-helix domain containing protein</fullName>
    </submittedName>
</protein>
<proteinExistence type="predicted"/>
<dbReference type="Gene3D" id="1.10.10.10">
    <property type="entry name" value="Winged helix-like DNA-binding domain superfamily/Winged helix DNA-binding domain"/>
    <property type="match status" value="1"/>
</dbReference>
<organism evidence="1">
    <name type="scientific">uncultured Caudovirales phage</name>
    <dbReference type="NCBI Taxonomy" id="2100421"/>
    <lineage>
        <taxon>Viruses</taxon>
        <taxon>Duplodnaviria</taxon>
        <taxon>Heunggongvirae</taxon>
        <taxon>Uroviricota</taxon>
        <taxon>Caudoviricetes</taxon>
        <taxon>Peduoviridae</taxon>
        <taxon>Maltschvirus</taxon>
        <taxon>Maltschvirus maltsch</taxon>
    </lineage>
</organism>